<dbReference type="EMBL" id="CM042049">
    <property type="protein sequence ID" value="KAI3748158.1"/>
    <property type="molecule type" value="Genomic_DNA"/>
</dbReference>
<name>A0ACB9DPB9_ARCLA</name>
<dbReference type="Proteomes" id="UP001055879">
    <property type="component" value="Linkage Group LG03"/>
</dbReference>
<evidence type="ECO:0000313" key="2">
    <source>
        <dbReference type="Proteomes" id="UP001055879"/>
    </source>
</evidence>
<reference evidence="1 2" key="2">
    <citation type="journal article" date="2022" name="Mol. Ecol. Resour.">
        <title>The genomes of chicory, endive, great burdock and yacon provide insights into Asteraceae paleo-polyploidization history and plant inulin production.</title>
        <authorList>
            <person name="Fan W."/>
            <person name="Wang S."/>
            <person name="Wang H."/>
            <person name="Wang A."/>
            <person name="Jiang F."/>
            <person name="Liu H."/>
            <person name="Zhao H."/>
            <person name="Xu D."/>
            <person name="Zhang Y."/>
        </authorList>
    </citation>
    <scope>NUCLEOTIDE SEQUENCE [LARGE SCALE GENOMIC DNA]</scope>
    <source>
        <strain evidence="2">cv. Niubang</strain>
    </source>
</reference>
<sequence length="70" mass="7959">MCTFLSASVPRLSRISILSNCLALAAILVIIIQKVLHEVMACRKPFEVGSFLSVIPFRELFSYWEENPMQ</sequence>
<evidence type="ECO:0000313" key="1">
    <source>
        <dbReference type="EMBL" id="KAI3748158.1"/>
    </source>
</evidence>
<protein>
    <submittedName>
        <fullName evidence="1">Uncharacterized protein</fullName>
    </submittedName>
</protein>
<proteinExistence type="predicted"/>
<gene>
    <name evidence="1" type="ORF">L6452_11060</name>
</gene>
<organism evidence="1 2">
    <name type="scientific">Arctium lappa</name>
    <name type="common">Greater burdock</name>
    <name type="synonym">Lappa major</name>
    <dbReference type="NCBI Taxonomy" id="4217"/>
    <lineage>
        <taxon>Eukaryota</taxon>
        <taxon>Viridiplantae</taxon>
        <taxon>Streptophyta</taxon>
        <taxon>Embryophyta</taxon>
        <taxon>Tracheophyta</taxon>
        <taxon>Spermatophyta</taxon>
        <taxon>Magnoliopsida</taxon>
        <taxon>eudicotyledons</taxon>
        <taxon>Gunneridae</taxon>
        <taxon>Pentapetalae</taxon>
        <taxon>asterids</taxon>
        <taxon>campanulids</taxon>
        <taxon>Asterales</taxon>
        <taxon>Asteraceae</taxon>
        <taxon>Carduoideae</taxon>
        <taxon>Cardueae</taxon>
        <taxon>Arctiinae</taxon>
        <taxon>Arctium</taxon>
    </lineage>
</organism>
<accession>A0ACB9DPB9</accession>
<comment type="caution">
    <text evidence="1">The sequence shown here is derived from an EMBL/GenBank/DDBJ whole genome shotgun (WGS) entry which is preliminary data.</text>
</comment>
<keyword evidence="2" id="KW-1185">Reference proteome</keyword>
<reference evidence="2" key="1">
    <citation type="journal article" date="2022" name="Mol. Ecol. Resour.">
        <title>The genomes of chicory, endive, great burdock and yacon provide insights into Asteraceae palaeo-polyploidization history and plant inulin production.</title>
        <authorList>
            <person name="Fan W."/>
            <person name="Wang S."/>
            <person name="Wang H."/>
            <person name="Wang A."/>
            <person name="Jiang F."/>
            <person name="Liu H."/>
            <person name="Zhao H."/>
            <person name="Xu D."/>
            <person name="Zhang Y."/>
        </authorList>
    </citation>
    <scope>NUCLEOTIDE SEQUENCE [LARGE SCALE GENOMIC DNA]</scope>
    <source>
        <strain evidence="2">cv. Niubang</strain>
    </source>
</reference>